<keyword evidence="2" id="KW-1185">Reference proteome</keyword>
<protein>
    <submittedName>
        <fullName evidence="1">Uncharacterized protein</fullName>
    </submittedName>
</protein>
<sequence>MGRPSPVQHTAHTFPRLPCKIISPLLCTEKHSSERGSPSL</sequence>
<evidence type="ECO:0000313" key="2">
    <source>
        <dbReference type="Proteomes" id="UP000324222"/>
    </source>
</evidence>
<dbReference type="AlphaFoldDB" id="A0A5B7HYU7"/>
<proteinExistence type="predicted"/>
<organism evidence="1 2">
    <name type="scientific">Portunus trituberculatus</name>
    <name type="common">Swimming crab</name>
    <name type="synonym">Neptunus trituberculatus</name>
    <dbReference type="NCBI Taxonomy" id="210409"/>
    <lineage>
        <taxon>Eukaryota</taxon>
        <taxon>Metazoa</taxon>
        <taxon>Ecdysozoa</taxon>
        <taxon>Arthropoda</taxon>
        <taxon>Crustacea</taxon>
        <taxon>Multicrustacea</taxon>
        <taxon>Malacostraca</taxon>
        <taxon>Eumalacostraca</taxon>
        <taxon>Eucarida</taxon>
        <taxon>Decapoda</taxon>
        <taxon>Pleocyemata</taxon>
        <taxon>Brachyura</taxon>
        <taxon>Eubrachyura</taxon>
        <taxon>Portunoidea</taxon>
        <taxon>Portunidae</taxon>
        <taxon>Portuninae</taxon>
        <taxon>Portunus</taxon>
    </lineage>
</organism>
<reference evidence="1 2" key="1">
    <citation type="submission" date="2019-05" db="EMBL/GenBank/DDBJ databases">
        <title>Another draft genome of Portunus trituberculatus and its Hox gene families provides insights of decapod evolution.</title>
        <authorList>
            <person name="Jeong J.-H."/>
            <person name="Song I."/>
            <person name="Kim S."/>
            <person name="Choi T."/>
            <person name="Kim D."/>
            <person name="Ryu S."/>
            <person name="Kim W."/>
        </authorList>
    </citation>
    <scope>NUCLEOTIDE SEQUENCE [LARGE SCALE GENOMIC DNA]</scope>
    <source>
        <tissue evidence="1">Muscle</tissue>
    </source>
</reference>
<accession>A0A5B7HYU7</accession>
<name>A0A5B7HYU7_PORTR</name>
<dbReference type="Proteomes" id="UP000324222">
    <property type="component" value="Unassembled WGS sequence"/>
</dbReference>
<comment type="caution">
    <text evidence="1">The sequence shown here is derived from an EMBL/GenBank/DDBJ whole genome shotgun (WGS) entry which is preliminary data.</text>
</comment>
<evidence type="ECO:0000313" key="1">
    <source>
        <dbReference type="EMBL" id="MPC74856.1"/>
    </source>
</evidence>
<dbReference type="EMBL" id="VSRR010039862">
    <property type="protein sequence ID" value="MPC74856.1"/>
    <property type="molecule type" value="Genomic_DNA"/>
</dbReference>
<gene>
    <name evidence="1" type="ORF">E2C01_069234</name>
</gene>